<evidence type="ECO:0000313" key="1">
    <source>
        <dbReference type="EMBL" id="DAF93952.1"/>
    </source>
</evidence>
<sequence>MKATIEQALLSEALRVIQRLAPPVSGAVTLESNGKTLKMHSQAELSRCSVTLPCSVDGEMLIAVPTEALSAAIRGHDVLEIELKQALLRISSGAYNTRLTTQDALEIEVEEDKSDARVQKISAEQLAELAGMVKAVALKPVANMATSIVPVSIRLSKKGAFVACYDPNRMCFVQNKELVGDIDLSIPLDMMSAVLDAFRGTSCTIKVTDSLVFVQNPVLDVVLALPASDEESVIDTDMVMEKAREVRKVDGTVIEMVKKDVMGFMDNARAVATKERSELAVSTEKGKIGLTVKTSNGVSKTQIRGSVSAKLSWKVDYEFIDEVMRKCGDAVTIKFVDDAQSFIMVKGANSVYSLVALNQD</sequence>
<dbReference type="EMBL" id="BK016090">
    <property type="protein sequence ID" value="DAF93953.1"/>
    <property type="molecule type" value="Genomic_DNA"/>
</dbReference>
<organism evidence="1">
    <name type="scientific">Myoviridae sp. ctu2j3</name>
    <dbReference type="NCBI Taxonomy" id="2825197"/>
    <lineage>
        <taxon>Viruses</taxon>
        <taxon>Duplodnaviria</taxon>
        <taxon>Heunggongvirae</taxon>
        <taxon>Uroviricota</taxon>
        <taxon>Caudoviricetes</taxon>
    </lineage>
</organism>
<reference evidence="1" key="1">
    <citation type="journal article" date="2021" name="Proc. Natl. Acad. Sci. U.S.A.">
        <title>A Catalog of Tens of Thousands of Viruses from Human Metagenomes Reveals Hidden Associations with Chronic Diseases.</title>
        <authorList>
            <person name="Tisza M.J."/>
            <person name="Buck C.B."/>
        </authorList>
    </citation>
    <scope>NUCLEOTIDE SEQUENCE</scope>
    <source>
        <strain evidence="1">Ctu2j3</strain>
    </source>
</reference>
<dbReference type="Gene3D" id="3.10.150.10">
    <property type="entry name" value="DNA Polymerase III, subunit A, domain 2"/>
    <property type="match status" value="2"/>
</dbReference>
<name>A0A8S5UHJ3_9CAUD</name>
<dbReference type="EMBL" id="BK016090">
    <property type="protein sequence ID" value="DAF93952.1"/>
    <property type="molecule type" value="Genomic_DNA"/>
</dbReference>
<accession>A0A8S5UHJ3</accession>
<proteinExistence type="predicted"/>
<protein>
    <submittedName>
        <fullName evidence="1">DNA polymerase III subunit beta</fullName>
    </submittedName>
</protein>